<dbReference type="SUPFAM" id="SSF48371">
    <property type="entry name" value="ARM repeat"/>
    <property type="match status" value="1"/>
</dbReference>
<evidence type="ECO:0000313" key="8">
    <source>
        <dbReference type="Proteomes" id="UP000030746"/>
    </source>
</evidence>
<feature type="non-terminal residue" evidence="7">
    <location>
        <position position="986"/>
    </location>
</feature>
<keyword evidence="8" id="KW-1185">Reference proteome</keyword>
<feature type="domain" description="tRNA (32-2'-O)-methyltransferase regulator THADA-like C-terminal TPR repeats region" evidence="6">
    <location>
        <begin position="882"/>
        <end position="986"/>
    </location>
</feature>
<dbReference type="PANTHER" id="PTHR14387:SF7">
    <property type="entry name" value="THYROID ADENOMA-ASSOCIATED PROTEIN"/>
    <property type="match status" value="1"/>
</dbReference>
<dbReference type="STRING" id="225164.V4A7M9"/>
<dbReference type="RefSeq" id="XP_009049392.1">
    <property type="nucleotide sequence ID" value="XM_009051144.1"/>
</dbReference>
<evidence type="ECO:0000259" key="4">
    <source>
        <dbReference type="Pfam" id="PF10350"/>
    </source>
</evidence>
<evidence type="ECO:0000259" key="6">
    <source>
        <dbReference type="Pfam" id="PF25151"/>
    </source>
</evidence>
<sequence length="986" mass="111705">MFQCGSDRFLLTELFLPEILQLVQLVSNPASKVILSKLISLWTEKALNLSKDPKLPQGLQARFIGGSELVQNILEYIWNSVDDSLDAVRQNARIAFDQILKTHILLSKGSDIETDPWISKLIKEVLDIPWCKRGKYAPLSCLVGNLGASRLIQHCPNITNYIIHQLADHTLACYCSEFYEKLYTSHKLELSPEKSFEWFKIWVNPVIEGLCLNCKSTKNHILQYLLPKLMSFSNDILQYMIEYLSNRDSQSQGTLGALIMCLRRGRSLGLLDDQKSDEKMWCGVVHMDVLKYALCSLDEQIRLDAFSLMCENKKTSKPIKSLEFELVKLFIPNNLNNQAPSFRQHMTAYSKKFCNRINDSQNSLIRQMEKSRKVEEKKQLQEELLKYKNFLKWLQSCLFQCLYPGAAFAMRTSCLKLLRTLMDVLYPPSSEQTFHFFADFTSSHLVTLLECIADTFEDNKIEALKIFTNYVKCSDSSVIDHQQLKELFDTCVKLSVSTRPQDSTASAYLARCLLQIDGIADVMKGYKLDLKILKNGTKNGIDSSEPHSNYLQFVLLLLLSLQDQTEFAKKGLVLAAANRPIYPTIHCIRYILGDIKLKSCSNSSSWKHCFKNLVKVCLEVAEIVSPVVQDSSPEGNVPAEAIRGPGLNFDAIAQTDEDRDLMLEAEKSEKTVTLMPEYLVVCCWRSIKEVSLLLGEICLKVSIENEIHNEQGLLSFDQIQDVGSYFITQLLQSKHRGAFELAYAGFVMLTERLWKSPLDKLNRLPLVWLDKLLEDIAQDDGTTGLCSTRRSAGIPFYVQALLGTEPEVNDHKSFQKAMTILLKLSMNESSPCTTNNPPRVHALNILKVLFKDNKLGDFVSPYISDGLIAAILGFKSKFWSVRNSSTLLLSSLMTRIFGVKVSRDDSDLSRKNCLTGRAFFQKFPKLYDFLLSEFKSATENLSSVDGIHLHPSLYPVLMVLGRLYPSAMEGTDTNLNLAAFVPLVIK</sequence>
<dbReference type="InterPro" id="IPR056843">
    <property type="entry name" value="THADA-like_TPR"/>
</dbReference>
<dbReference type="OMA" id="VNMAPQP"/>
<evidence type="ECO:0000259" key="5">
    <source>
        <dbReference type="Pfam" id="PF25150"/>
    </source>
</evidence>
<name>V4A7M9_LOTGI</name>
<dbReference type="GO" id="GO:0030488">
    <property type="term" value="P:tRNA methylation"/>
    <property type="evidence" value="ECO:0007669"/>
    <property type="project" value="TreeGrafter"/>
</dbReference>
<dbReference type="Proteomes" id="UP000030746">
    <property type="component" value="Unassembled WGS sequence"/>
</dbReference>
<dbReference type="GeneID" id="20230885"/>
<dbReference type="PANTHER" id="PTHR14387">
    <property type="entry name" value="THADA/DEATH RECEPTOR INTERACTING PROTEIN"/>
    <property type="match status" value="1"/>
</dbReference>
<dbReference type="Pfam" id="PF25150">
    <property type="entry name" value="TPR_Trm732"/>
    <property type="match status" value="1"/>
</dbReference>
<dbReference type="CTD" id="20230885"/>
<dbReference type="HOGENOM" id="CLU_002048_0_0_1"/>
<dbReference type="GO" id="GO:0005829">
    <property type="term" value="C:cytosol"/>
    <property type="evidence" value="ECO:0007669"/>
    <property type="project" value="TreeGrafter"/>
</dbReference>
<gene>
    <name evidence="7" type="ORF">LOTGIDRAFT_112768</name>
</gene>
<dbReference type="InterPro" id="IPR016024">
    <property type="entry name" value="ARM-type_fold"/>
</dbReference>
<keyword evidence="2" id="KW-0819">tRNA processing</keyword>
<dbReference type="InterPro" id="IPR056842">
    <property type="entry name" value="THADA-like_TPR_C"/>
</dbReference>
<dbReference type="EMBL" id="KB200869">
    <property type="protein sequence ID" value="ESO99953.1"/>
    <property type="molecule type" value="Genomic_DNA"/>
</dbReference>
<protein>
    <recommendedName>
        <fullName evidence="3">tRNA (32-2'-O)-methyltransferase regulator THADA</fullName>
    </recommendedName>
</protein>
<dbReference type="AlphaFoldDB" id="V4A7M9"/>
<comment type="similarity">
    <text evidence="1">Belongs to the THADA family.</text>
</comment>
<dbReference type="Pfam" id="PF25151">
    <property type="entry name" value="TPR_Trm732_C"/>
    <property type="match status" value="1"/>
</dbReference>
<evidence type="ECO:0000313" key="7">
    <source>
        <dbReference type="EMBL" id="ESO99953.1"/>
    </source>
</evidence>
<evidence type="ECO:0000256" key="1">
    <source>
        <dbReference type="ARBA" id="ARBA00010409"/>
    </source>
</evidence>
<evidence type="ECO:0000256" key="3">
    <source>
        <dbReference type="ARBA" id="ARBA00035698"/>
    </source>
</evidence>
<evidence type="ECO:0000256" key="2">
    <source>
        <dbReference type="ARBA" id="ARBA00022694"/>
    </source>
</evidence>
<dbReference type="KEGG" id="lgi:LOTGIDRAFT_112768"/>
<reference evidence="7 8" key="1">
    <citation type="journal article" date="2013" name="Nature">
        <title>Insights into bilaterian evolution from three spiralian genomes.</title>
        <authorList>
            <person name="Simakov O."/>
            <person name="Marletaz F."/>
            <person name="Cho S.J."/>
            <person name="Edsinger-Gonzales E."/>
            <person name="Havlak P."/>
            <person name="Hellsten U."/>
            <person name="Kuo D.H."/>
            <person name="Larsson T."/>
            <person name="Lv J."/>
            <person name="Arendt D."/>
            <person name="Savage R."/>
            <person name="Osoegawa K."/>
            <person name="de Jong P."/>
            <person name="Grimwood J."/>
            <person name="Chapman J.A."/>
            <person name="Shapiro H."/>
            <person name="Aerts A."/>
            <person name="Otillar R.P."/>
            <person name="Terry A.Y."/>
            <person name="Boore J.L."/>
            <person name="Grigoriev I.V."/>
            <person name="Lindberg D.R."/>
            <person name="Seaver E.C."/>
            <person name="Weisblat D.A."/>
            <person name="Putnam N.H."/>
            <person name="Rokhsar D.S."/>
        </authorList>
    </citation>
    <scope>NUCLEOTIDE SEQUENCE [LARGE SCALE GENOMIC DNA]</scope>
</reference>
<dbReference type="Pfam" id="PF10350">
    <property type="entry name" value="DUF2428"/>
    <property type="match status" value="1"/>
</dbReference>
<feature type="domain" description="DUF2428" evidence="4">
    <location>
        <begin position="609"/>
        <end position="880"/>
    </location>
</feature>
<dbReference type="InterPro" id="IPR019442">
    <property type="entry name" value="THADA/TRM732_DUF2428"/>
</dbReference>
<proteinExistence type="inferred from homology"/>
<feature type="domain" description="tRNA (32-2'-O)-methyltransferase regulator THADA-like TPR repeats region" evidence="5">
    <location>
        <begin position="198"/>
        <end position="460"/>
    </location>
</feature>
<dbReference type="OrthoDB" id="73997at2759"/>
<dbReference type="InterPro" id="IPR051954">
    <property type="entry name" value="tRNA_methyltransferase_THADA"/>
</dbReference>
<accession>V4A7M9</accession>
<organism evidence="7 8">
    <name type="scientific">Lottia gigantea</name>
    <name type="common">Giant owl limpet</name>
    <dbReference type="NCBI Taxonomy" id="225164"/>
    <lineage>
        <taxon>Eukaryota</taxon>
        <taxon>Metazoa</taxon>
        <taxon>Spiralia</taxon>
        <taxon>Lophotrochozoa</taxon>
        <taxon>Mollusca</taxon>
        <taxon>Gastropoda</taxon>
        <taxon>Patellogastropoda</taxon>
        <taxon>Lottioidea</taxon>
        <taxon>Lottiidae</taxon>
        <taxon>Lottia</taxon>
    </lineage>
</organism>